<evidence type="ECO:0000256" key="6">
    <source>
        <dbReference type="ARBA" id="ARBA00022692"/>
    </source>
</evidence>
<dbReference type="Proteomes" id="UP000435648">
    <property type="component" value="Chromosome"/>
</dbReference>
<dbReference type="GO" id="GO:0004673">
    <property type="term" value="F:protein histidine kinase activity"/>
    <property type="evidence" value="ECO:0007669"/>
    <property type="project" value="UniProtKB-EC"/>
</dbReference>
<evidence type="ECO:0000256" key="9">
    <source>
        <dbReference type="ARBA" id="ARBA00022840"/>
    </source>
</evidence>
<feature type="domain" description="CHASE" evidence="13">
    <location>
        <begin position="68"/>
        <end position="224"/>
    </location>
</feature>
<dbReference type="AlphaFoldDB" id="A0A857C6P7"/>
<evidence type="ECO:0000259" key="13">
    <source>
        <dbReference type="PROSITE" id="PS50839"/>
    </source>
</evidence>
<dbReference type="SMART" id="SM00911">
    <property type="entry name" value="HWE_HK"/>
    <property type="match status" value="1"/>
</dbReference>
<evidence type="ECO:0000256" key="12">
    <source>
        <dbReference type="SAM" id="Phobius"/>
    </source>
</evidence>
<sequence length="536" mass="58948">MIRLLPPSILIVVALAGAGMTMVVYRAENAADRIRFETIAQAAADRVVNRAHQHIALLVSTHAFFVAHEGEVAREAFARFTASLGLTEDYEGIRGIGYARLIRTGEEAGAERDIAEAYGIDRAVWPDTAMDRRTPIVMLEPPDEMNRAALGFDMFSEARRREAMLAALESGAPRASAPVELAQEITQEIEEDKQAGFLVYIPFRAAADGPVAGFVYSPFRAGDLHAAALGGPDRLPLTFQTADTTGEEPVPLFRSQGFGESEPFKNLKTQRVMDIAGRQWTFSAHATPDFRGRDQHLYSMVTGAISLLLALALAMSTRFQIKSVQAARALQAASQKAVQEKDLMLQEMKHRIKNSISRVLAIARQTAANSESIDEFSQSFSARLHAMANAQDMLTRSHWRRADLRELLTTELNQVLGADFGEERVEGPKVLLDERTTQALGLTFHELATNALKYSGIASGEGDLRISWTLAGKRRHRELQLDWVETSSAPVEPSGSAGFGTRLIDANIRGELGGRLEREHRPDGVRVHMAIPLKDL</sequence>
<reference evidence="14 15" key="1">
    <citation type="submission" date="2019-12" db="EMBL/GenBank/DDBJ databases">
        <title>The genome of Stappia indica PHM037.</title>
        <authorList>
            <person name="Kacar D."/>
            <person name="Galan B."/>
            <person name="Canedo L."/>
            <person name="Rodriguez P."/>
            <person name="de la Calle F."/>
            <person name="Garcia J.L."/>
        </authorList>
    </citation>
    <scope>NUCLEOTIDE SEQUENCE [LARGE SCALE GENOMIC DNA]</scope>
    <source>
        <strain evidence="14 15">PHM037</strain>
    </source>
</reference>
<keyword evidence="8 14" id="KW-0418">Kinase</keyword>
<comment type="catalytic activity">
    <reaction evidence="1">
        <text>ATP + protein L-histidine = ADP + protein N-phospho-L-histidine.</text>
        <dbReference type="EC" id="2.7.13.3"/>
    </reaction>
</comment>
<comment type="subcellular location">
    <subcellularLocation>
        <location evidence="2">Membrane</location>
    </subcellularLocation>
</comment>
<dbReference type="EC" id="2.7.13.3" evidence="3"/>
<evidence type="ECO:0000256" key="7">
    <source>
        <dbReference type="ARBA" id="ARBA00022741"/>
    </source>
</evidence>
<dbReference type="PROSITE" id="PS50839">
    <property type="entry name" value="CHASE"/>
    <property type="match status" value="1"/>
</dbReference>
<evidence type="ECO:0000256" key="1">
    <source>
        <dbReference type="ARBA" id="ARBA00000085"/>
    </source>
</evidence>
<keyword evidence="6 12" id="KW-0812">Transmembrane</keyword>
<dbReference type="InterPro" id="IPR036890">
    <property type="entry name" value="HATPase_C_sf"/>
</dbReference>
<organism evidence="14 15">
    <name type="scientific">Stappia indica</name>
    <dbReference type="NCBI Taxonomy" id="538381"/>
    <lineage>
        <taxon>Bacteria</taxon>
        <taxon>Pseudomonadati</taxon>
        <taxon>Pseudomonadota</taxon>
        <taxon>Alphaproteobacteria</taxon>
        <taxon>Hyphomicrobiales</taxon>
        <taxon>Stappiaceae</taxon>
        <taxon>Stappia</taxon>
    </lineage>
</organism>
<keyword evidence="10 12" id="KW-1133">Transmembrane helix</keyword>
<evidence type="ECO:0000256" key="2">
    <source>
        <dbReference type="ARBA" id="ARBA00004370"/>
    </source>
</evidence>
<keyword evidence="5" id="KW-0808">Transferase</keyword>
<proteinExistence type="predicted"/>
<gene>
    <name evidence="14" type="ORF">GH266_08685</name>
</gene>
<evidence type="ECO:0000256" key="8">
    <source>
        <dbReference type="ARBA" id="ARBA00022777"/>
    </source>
</evidence>
<protein>
    <recommendedName>
        <fullName evidence="3">histidine kinase</fullName>
        <ecNumber evidence="3">2.7.13.3</ecNumber>
    </recommendedName>
</protein>
<name>A0A857C6P7_9HYPH</name>
<dbReference type="OrthoDB" id="9816309at2"/>
<dbReference type="GO" id="GO:0005524">
    <property type="term" value="F:ATP binding"/>
    <property type="evidence" value="ECO:0007669"/>
    <property type="project" value="UniProtKB-KW"/>
</dbReference>
<evidence type="ECO:0000256" key="3">
    <source>
        <dbReference type="ARBA" id="ARBA00012438"/>
    </source>
</evidence>
<dbReference type="Gene3D" id="3.30.565.10">
    <property type="entry name" value="Histidine kinase-like ATPase, C-terminal domain"/>
    <property type="match status" value="1"/>
</dbReference>
<evidence type="ECO:0000313" key="14">
    <source>
        <dbReference type="EMBL" id="QGZ34577.1"/>
    </source>
</evidence>
<keyword evidence="4" id="KW-0597">Phosphoprotein</keyword>
<dbReference type="SMART" id="SM01079">
    <property type="entry name" value="CHASE"/>
    <property type="match status" value="1"/>
</dbReference>
<dbReference type="KEGG" id="siw:GH266_08685"/>
<dbReference type="PANTHER" id="PTHR41523:SF8">
    <property type="entry name" value="ETHYLENE RESPONSE SENSOR PROTEIN"/>
    <property type="match status" value="1"/>
</dbReference>
<dbReference type="InterPro" id="IPR006189">
    <property type="entry name" value="CHASE_dom"/>
</dbReference>
<dbReference type="Pfam" id="PF03924">
    <property type="entry name" value="CHASE"/>
    <property type="match status" value="1"/>
</dbReference>
<dbReference type="GO" id="GO:0007165">
    <property type="term" value="P:signal transduction"/>
    <property type="evidence" value="ECO:0007669"/>
    <property type="project" value="UniProtKB-ARBA"/>
</dbReference>
<keyword evidence="9" id="KW-0067">ATP-binding</keyword>
<dbReference type="PANTHER" id="PTHR41523">
    <property type="entry name" value="TWO-COMPONENT SYSTEM SENSOR PROTEIN"/>
    <property type="match status" value="1"/>
</dbReference>
<evidence type="ECO:0000256" key="10">
    <source>
        <dbReference type="ARBA" id="ARBA00022989"/>
    </source>
</evidence>
<evidence type="ECO:0000313" key="15">
    <source>
        <dbReference type="Proteomes" id="UP000435648"/>
    </source>
</evidence>
<dbReference type="GO" id="GO:0016020">
    <property type="term" value="C:membrane"/>
    <property type="evidence" value="ECO:0007669"/>
    <property type="project" value="UniProtKB-SubCell"/>
</dbReference>
<keyword evidence="11 12" id="KW-0472">Membrane</keyword>
<keyword evidence="7" id="KW-0547">Nucleotide-binding</keyword>
<dbReference type="Pfam" id="PF07536">
    <property type="entry name" value="HWE_HK"/>
    <property type="match status" value="1"/>
</dbReference>
<evidence type="ECO:0000256" key="5">
    <source>
        <dbReference type="ARBA" id="ARBA00022679"/>
    </source>
</evidence>
<dbReference type="RefSeq" id="WP_158193543.1">
    <property type="nucleotide sequence ID" value="NZ_CP046908.1"/>
</dbReference>
<dbReference type="InterPro" id="IPR011102">
    <property type="entry name" value="Sig_transdc_His_kinase_HWE"/>
</dbReference>
<dbReference type="Gene3D" id="3.30.450.350">
    <property type="entry name" value="CHASE domain"/>
    <property type="match status" value="1"/>
</dbReference>
<dbReference type="EMBL" id="CP046908">
    <property type="protein sequence ID" value="QGZ34577.1"/>
    <property type="molecule type" value="Genomic_DNA"/>
</dbReference>
<dbReference type="InterPro" id="IPR042240">
    <property type="entry name" value="CHASE_sf"/>
</dbReference>
<evidence type="ECO:0000256" key="11">
    <source>
        <dbReference type="ARBA" id="ARBA00023136"/>
    </source>
</evidence>
<accession>A0A857C6P7</accession>
<evidence type="ECO:0000256" key="4">
    <source>
        <dbReference type="ARBA" id="ARBA00022553"/>
    </source>
</evidence>
<feature type="transmembrane region" description="Helical" evidence="12">
    <location>
        <begin position="297"/>
        <end position="315"/>
    </location>
</feature>